<dbReference type="PANTHER" id="PTHR44757">
    <property type="entry name" value="DIGUANYLATE CYCLASE DGCP"/>
    <property type="match status" value="1"/>
</dbReference>
<dbReference type="InterPro" id="IPR001633">
    <property type="entry name" value="EAL_dom"/>
</dbReference>
<dbReference type="Gene3D" id="6.10.340.10">
    <property type="match status" value="1"/>
</dbReference>
<dbReference type="InterPro" id="IPR003660">
    <property type="entry name" value="HAMP_dom"/>
</dbReference>
<dbReference type="RefSeq" id="WP_066156989.1">
    <property type="nucleotide sequence ID" value="NZ_CP020814.1"/>
</dbReference>
<dbReference type="EC" id="3.1.4.52" evidence="8"/>
<dbReference type="PROSITE" id="PS50887">
    <property type="entry name" value="GGDEF"/>
    <property type="match status" value="1"/>
</dbReference>
<feature type="transmembrane region" description="Helical" evidence="4">
    <location>
        <begin position="23"/>
        <end position="43"/>
    </location>
</feature>
<dbReference type="Gene3D" id="3.30.70.270">
    <property type="match status" value="1"/>
</dbReference>
<dbReference type="InterPro" id="IPR043128">
    <property type="entry name" value="Rev_trsase/Diguanyl_cyclase"/>
</dbReference>
<dbReference type="SUPFAM" id="SSF55073">
    <property type="entry name" value="Nucleotide cyclase"/>
    <property type="match status" value="1"/>
</dbReference>
<reference evidence="8 9" key="1">
    <citation type="submission" date="2017-04" db="EMBL/GenBank/DDBJ databases">
        <title>Bacillus krulwichiae AM31D Genome sequencing and assembly.</title>
        <authorList>
            <person name="Krulwich T.A."/>
            <person name="Anastor L."/>
            <person name="Ehrlich R."/>
            <person name="Ehrlich G.D."/>
            <person name="Janto B."/>
        </authorList>
    </citation>
    <scope>NUCLEOTIDE SEQUENCE [LARGE SCALE GENOMIC DNA]</scope>
    <source>
        <strain evidence="8 9">AM31D</strain>
    </source>
</reference>
<evidence type="ECO:0000256" key="2">
    <source>
        <dbReference type="ARBA" id="ARBA00022475"/>
    </source>
</evidence>
<dbReference type="CDD" id="cd06225">
    <property type="entry name" value="HAMP"/>
    <property type="match status" value="1"/>
</dbReference>
<evidence type="ECO:0000259" key="7">
    <source>
        <dbReference type="PROSITE" id="PS50887"/>
    </source>
</evidence>
<dbReference type="CDD" id="cd01948">
    <property type="entry name" value="EAL"/>
    <property type="match status" value="1"/>
</dbReference>
<dbReference type="GO" id="GO:0007165">
    <property type="term" value="P:signal transduction"/>
    <property type="evidence" value="ECO:0007669"/>
    <property type="project" value="InterPro"/>
</dbReference>
<dbReference type="InterPro" id="IPR035919">
    <property type="entry name" value="EAL_sf"/>
</dbReference>
<name>A0A1X9MHV1_9BACI</name>
<dbReference type="Proteomes" id="UP000193006">
    <property type="component" value="Chromosome"/>
</dbReference>
<dbReference type="PANTHER" id="PTHR44757:SF2">
    <property type="entry name" value="BIOFILM ARCHITECTURE MAINTENANCE PROTEIN MBAA"/>
    <property type="match status" value="1"/>
</dbReference>
<evidence type="ECO:0000259" key="5">
    <source>
        <dbReference type="PROSITE" id="PS50883"/>
    </source>
</evidence>
<dbReference type="NCBIfam" id="TIGR00254">
    <property type="entry name" value="GGDEF"/>
    <property type="match status" value="1"/>
</dbReference>
<proteinExistence type="predicted"/>
<keyword evidence="9" id="KW-1185">Reference proteome</keyword>
<dbReference type="PROSITE" id="PS50885">
    <property type="entry name" value="HAMP"/>
    <property type="match status" value="1"/>
</dbReference>
<feature type="domain" description="GGDEF" evidence="7">
    <location>
        <begin position="426"/>
        <end position="559"/>
    </location>
</feature>
<keyword evidence="3 4" id="KW-0472">Membrane</keyword>
<dbReference type="STRING" id="199441.BkAM31D_21785"/>
<dbReference type="SMART" id="SM00267">
    <property type="entry name" value="GGDEF"/>
    <property type="match status" value="1"/>
</dbReference>
<evidence type="ECO:0000313" key="9">
    <source>
        <dbReference type="Proteomes" id="UP000193006"/>
    </source>
</evidence>
<dbReference type="InterPro" id="IPR000160">
    <property type="entry name" value="GGDEF_dom"/>
</dbReference>
<evidence type="ECO:0000313" key="8">
    <source>
        <dbReference type="EMBL" id="ARK32274.1"/>
    </source>
</evidence>
<dbReference type="KEGG" id="bkw:BkAM31D_21785"/>
<dbReference type="EMBL" id="CP020814">
    <property type="protein sequence ID" value="ARK32274.1"/>
    <property type="molecule type" value="Genomic_DNA"/>
</dbReference>
<evidence type="ECO:0000256" key="4">
    <source>
        <dbReference type="SAM" id="Phobius"/>
    </source>
</evidence>
<keyword evidence="8" id="KW-0378">Hydrolase</keyword>
<protein>
    <submittedName>
        <fullName evidence="8">Cyclic di-GMP phosphodiesterase Gmr</fullName>
        <ecNumber evidence="8">3.1.4.52</ecNumber>
    </submittedName>
</protein>
<feature type="domain" description="EAL" evidence="5">
    <location>
        <begin position="568"/>
        <end position="820"/>
    </location>
</feature>
<dbReference type="Pfam" id="PF00563">
    <property type="entry name" value="EAL"/>
    <property type="match status" value="1"/>
</dbReference>
<keyword evidence="2" id="KW-1003">Cell membrane</keyword>
<keyword evidence="4" id="KW-1133">Transmembrane helix</keyword>
<evidence type="ECO:0000256" key="1">
    <source>
        <dbReference type="ARBA" id="ARBA00004236"/>
    </source>
</evidence>
<dbReference type="Pfam" id="PF00990">
    <property type="entry name" value="GGDEF"/>
    <property type="match status" value="1"/>
</dbReference>
<evidence type="ECO:0000259" key="6">
    <source>
        <dbReference type="PROSITE" id="PS50885"/>
    </source>
</evidence>
<feature type="transmembrane region" description="Helical" evidence="4">
    <location>
        <begin position="309"/>
        <end position="334"/>
    </location>
</feature>
<dbReference type="SMART" id="SM00052">
    <property type="entry name" value="EAL"/>
    <property type="match status" value="1"/>
</dbReference>
<gene>
    <name evidence="8" type="primary">gmr_4</name>
    <name evidence="8" type="ORF">BkAM31D_21785</name>
</gene>
<sequence length="820" mass="94444">MFREIIPSWFVERMGRISYSKKFFLHFIALTIPLMFAMSLIVIDVHTNLKQNQLEQQAIDSFLHTSELLMYAQIHRGLNQSYLRGYDDFTEQVQETQQAVDEKISDIDSKREQWPAFFHAEKWDQIKAQWHRVKEENHLLKSYYIHNQLNEEILIFVNEIGEQARIYLNPDAKMNRLSSVLNGDLLLATEALGKLRAYATSLSFADTRTPEQQEELAIMIGGAQFFVQSVAVRNPDLNGETKLDVELEQFTTSAKQFLRLIKADELSAIGPEGVFSSGSNAITSGFTLYEKGNGILLEHLQEKEKQSRLLIGLVVVSFLCSIGMVCLLFGSSYVSVMQTIQALNKGTRRWIDGDFSSRVEIKTQDELKYIGDSFNQIAHSFEQKIKEQEQANERIYALAFTDQLTQLPNNHQLQLIVERDMEAGMKQATILRLDIGRFKNVNYSRGFQIGDETLKQFARRLQEVLGEEEVLSRQNGDKFTLYLPHQADVEQVNEKIERILEQLKKPFDISGFTFYLSIRIGLSQYPKDGQTFTALMQQAEEAMYEAKEDKEKQYVYYHDGIHQGFKQEYELENNLRVALANNELFLTYQPKQNVKTGEITGMEALVRWKHPTIGIISPLNFIPIAEKTGLIYQIGEWVLHEACRQTKQWQVEGFQPLVVSVNLSANQFNRKDYLLPLIDRILAETGLDPTYLQLELTESGFQDPVLVKPILEQMKERRLTISIDDFGTGYSSLSYLKQFPIDVVKIDRAFIREICENKGDQQLTKSMIDLGHVLGMKVIAEGVEEIEQIELLRELGCDEVQGFFIAKPLTNEEFIEFLRK</sequence>
<dbReference type="InterPro" id="IPR029787">
    <property type="entry name" value="Nucleotide_cyclase"/>
</dbReference>
<accession>A0A1X9MHV1</accession>
<evidence type="ECO:0000256" key="3">
    <source>
        <dbReference type="ARBA" id="ARBA00023136"/>
    </source>
</evidence>
<dbReference type="InterPro" id="IPR052155">
    <property type="entry name" value="Biofilm_reg_signaling"/>
</dbReference>
<dbReference type="PROSITE" id="PS50883">
    <property type="entry name" value="EAL"/>
    <property type="match status" value="1"/>
</dbReference>
<organism evidence="8 9">
    <name type="scientific">Halalkalibacter krulwichiae</name>
    <dbReference type="NCBI Taxonomy" id="199441"/>
    <lineage>
        <taxon>Bacteria</taxon>
        <taxon>Bacillati</taxon>
        <taxon>Bacillota</taxon>
        <taxon>Bacilli</taxon>
        <taxon>Bacillales</taxon>
        <taxon>Bacillaceae</taxon>
        <taxon>Halalkalibacter</taxon>
    </lineage>
</organism>
<dbReference type="Gene3D" id="3.20.20.450">
    <property type="entry name" value="EAL domain"/>
    <property type="match status" value="1"/>
</dbReference>
<comment type="subcellular location">
    <subcellularLocation>
        <location evidence="1">Cell membrane</location>
    </subcellularLocation>
</comment>
<feature type="domain" description="HAMP" evidence="6">
    <location>
        <begin position="334"/>
        <end position="386"/>
    </location>
</feature>
<dbReference type="GO" id="GO:0071111">
    <property type="term" value="F:cyclic-guanylate-specific phosphodiesterase activity"/>
    <property type="evidence" value="ECO:0007669"/>
    <property type="project" value="UniProtKB-EC"/>
</dbReference>
<dbReference type="AlphaFoldDB" id="A0A1X9MHV1"/>
<dbReference type="CDD" id="cd01949">
    <property type="entry name" value="GGDEF"/>
    <property type="match status" value="1"/>
</dbReference>
<dbReference type="GO" id="GO:0005886">
    <property type="term" value="C:plasma membrane"/>
    <property type="evidence" value="ECO:0007669"/>
    <property type="project" value="UniProtKB-SubCell"/>
</dbReference>
<dbReference type="SUPFAM" id="SSF141868">
    <property type="entry name" value="EAL domain-like"/>
    <property type="match status" value="1"/>
</dbReference>
<keyword evidence="4" id="KW-0812">Transmembrane</keyword>